<sequence length="554" mass="59967">MLTDIEIAKSVKLRPINEVAAELGIHEDQVENYGRYIAKITTDKIDTNKFKNHHLILVTAISPTKAGNGKTTVSVGLALGMQKIGKKAVVALREPSLGPCFGMKGGAAGGGYAQVLPMDKINLHFTGDFHAITEANNMIAALLDNYRFQHEAEGFKLKKILWRRVMDVNDRGLRRIITGIGDKNGIETEAGFDITPASEIMAIMCFATSVDDLRRRIDNILLGITEDDKPFTVKDMGVGGSIVALLLDALKPNLVQTTEGTPAFVHCGPFANIAHGCNSVMATAAALEYGDYAITEAGFGADLGAEKFYNIKCRKTGLQPDLTVLVVTLQALKMHGGVAQEDIKKPNVAGMEAGYWNLDKHVKNLQSFGQTVVIAFNKFATDTDEEIEVLRKHCEEMGCGFAVNSAFAEGGKGAMELAELVVKTIDEHPSAPLYFTYDDDEPVEKKIEDVAFNLYGAGSVTLSDSAKSMIEEIKKLGAEKFPICIAKTQYSFSTDAKAYGPTEGFELHVRDITVNMGAEMIVVIAGPIMRMPGLPKSPQAERIDVVNGEITGLS</sequence>
<comment type="similarity">
    <text evidence="6">Belongs to the formate--tetrahydrofolate ligase family.</text>
</comment>
<evidence type="ECO:0000256" key="2">
    <source>
        <dbReference type="ARBA" id="ARBA00022563"/>
    </source>
</evidence>
<dbReference type="NCBIfam" id="NF010030">
    <property type="entry name" value="PRK13505.1"/>
    <property type="match status" value="1"/>
</dbReference>
<dbReference type="InterPro" id="IPR020628">
    <property type="entry name" value="Formate_THF_ligase_CS"/>
</dbReference>
<dbReference type="EMBL" id="VZAH01000100">
    <property type="protein sequence ID" value="MQP14844.1"/>
    <property type="molecule type" value="Genomic_DNA"/>
</dbReference>
<evidence type="ECO:0000313" key="10">
    <source>
        <dbReference type="EMBL" id="MQP14844.1"/>
    </source>
</evidence>
<keyword evidence="4 6" id="KW-0547">Nucleotide-binding</keyword>
<evidence type="ECO:0000313" key="13">
    <source>
        <dbReference type="Proteomes" id="UP000442105"/>
    </source>
</evidence>
<dbReference type="GO" id="GO:0035999">
    <property type="term" value="P:tetrahydrofolate interconversion"/>
    <property type="evidence" value="ECO:0007669"/>
    <property type="project" value="UniProtKB-UniRule"/>
</dbReference>
<evidence type="ECO:0000313" key="11">
    <source>
        <dbReference type="EMBL" id="OXL45069.1"/>
    </source>
</evidence>
<reference evidence="11 12" key="1">
    <citation type="submission" date="2017-07" db="EMBL/GenBank/DDBJ databases">
        <title>Draft genome sequence of Prevotella copri isolated from the gut of healthy adult Indian.</title>
        <authorList>
            <person name="Das B."/>
            <person name="Bag S."/>
            <person name="Ghosh T.S."/>
        </authorList>
    </citation>
    <scope>NUCLEOTIDE SEQUENCE [LARGE SCALE GENOMIC DNA]</scope>
    <source>
        <strain evidence="11 12">Indica</strain>
    </source>
</reference>
<dbReference type="InterPro" id="IPR027417">
    <property type="entry name" value="P-loop_NTPase"/>
</dbReference>
<dbReference type="Gene3D" id="3.30.1510.10">
    <property type="entry name" value="Domain 2, N(10)-formyltetrahydrofolate synthetase"/>
    <property type="match status" value="1"/>
</dbReference>
<comment type="pathway">
    <text evidence="1 6">One-carbon metabolism; tetrahydrofolate interconversion.</text>
</comment>
<evidence type="ECO:0000313" key="8">
    <source>
        <dbReference type="EMBL" id="MCW4127009.1"/>
    </source>
</evidence>
<evidence type="ECO:0000313" key="7">
    <source>
        <dbReference type="EMBL" id="MCP9564266.1"/>
    </source>
</evidence>
<evidence type="ECO:0000313" key="12">
    <source>
        <dbReference type="Proteomes" id="UP000215155"/>
    </source>
</evidence>
<dbReference type="Gene3D" id="3.10.410.10">
    <property type="entry name" value="Formyltetrahydrofolate synthetase, domain 3"/>
    <property type="match status" value="1"/>
</dbReference>
<dbReference type="EMBL" id="NMPZ01000002">
    <property type="protein sequence ID" value="OXL45069.1"/>
    <property type="molecule type" value="Genomic_DNA"/>
</dbReference>
<comment type="caution">
    <text evidence="6">Lacks conserved residue(s) required for the propagation of feature annotation.</text>
</comment>
<dbReference type="InterPro" id="IPR000559">
    <property type="entry name" value="Formate_THF_ligase"/>
</dbReference>
<name>A0A229I9W3_9BACT</name>
<dbReference type="EC" id="6.3.4.3" evidence="6"/>
<proteinExistence type="inferred from homology"/>
<evidence type="ECO:0000313" key="9">
    <source>
        <dbReference type="EMBL" id="MQN12842.1"/>
    </source>
</evidence>
<dbReference type="UniPathway" id="UPA00193"/>
<dbReference type="Proteomes" id="UP001209344">
    <property type="component" value="Unassembled WGS sequence"/>
</dbReference>
<dbReference type="Pfam" id="PF01268">
    <property type="entry name" value="FTHFS"/>
    <property type="match status" value="1"/>
</dbReference>
<protein>
    <recommendedName>
        <fullName evidence="6">Formate--tetrahydrofolate ligase</fullName>
        <ecNumber evidence="6">6.3.4.3</ecNumber>
    </recommendedName>
    <alternativeName>
        <fullName evidence="6">Formyltetrahydrofolate synthetase</fullName>
        <shortName evidence="6">FHS</shortName>
        <shortName evidence="6">FTHFS</shortName>
    </alternativeName>
</protein>
<dbReference type="GO" id="GO:0005524">
    <property type="term" value="F:ATP binding"/>
    <property type="evidence" value="ECO:0007669"/>
    <property type="project" value="UniProtKB-UniRule"/>
</dbReference>
<evidence type="ECO:0000256" key="4">
    <source>
        <dbReference type="ARBA" id="ARBA00022741"/>
    </source>
</evidence>
<dbReference type="EMBL" id="JANDWZ010000012">
    <property type="protein sequence ID" value="MCP9564266.1"/>
    <property type="molecule type" value="Genomic_DNA"/>
</dbReference>
<evidence type="ECO:0000256" key="1">
    <source>
        <dbReference type="ARBA" id="ARBA00004777"/>
    </source>
</evidence>
<dbReference type="AlphaFoldDB" id="A0A229I9W3"/>
<dbReference type="Proteomes" id="UP000442105">
    <property type="component" value="Unassembled WGS sequence"/>
</dbReference>
<dbReference type="RefSeq" id="WP_089542867.1">
    <property type="nucleotide sequence ID" value="NZ_CABOGV010000003.1"/>
</dbReference>
<dbReference type="HAMAP" id="MF_01543">
    <property type="entry name" value="FTHFS"/>
    <property type="match status" value="1"/>
</dbReference>
<dbReference type="OrthoDB" id="9761733at2"/>
<dbReference type="CDD" id="cd00477">
    <property type="entry name" value="FTHFS"/>
    <property type="match status" value="1"/>
</dbReference>
<dbReference type="PROSITE" id="PS00721">
    <property type="entry name" value="FTHFS_1"/>
    <property type="match status" value="1"/>
</dbReference>
<dbReference type="SUPFAM" id="SSF52540">
    <property type="entry name" value="P-loop containing nucleoside triphosphate hydrolases"/>
    <property type="match status" value="1"/>
</dbReference>
<dbReference type="Proteomes" id="UP001205531">
    <property type="component" value="Unassembled WGS sequence"/>
</dbReference>
<gene>
    <name evidence="6" type="primary">fhs</name>
    <name evidence="11" type="ORF">CFT61_02270</name>
    <name evidence="10" type="ORF">F7D25_10595</name>
    <name evidence="9" type="ORF">F7D95_08405</name>
    <name evidence="7" type="ORF">NNC64_06755</name>
    <name evidence="8" type="ORF">ONT16_01755</name>
</gene>
<dbReference type="Gene3D" id="3.40.50.300">
    <property type="entry name" value="P-loop containing nucleotide triphosphate hydrolases"/>
    <property type="match status" value="1"/>
</dbReference>
<dbReference type="Proteomes" id="UP000477980">
    <property type="component" value="Unassembled WGS sequence"/>
</dbReference>
<evidence type="ECO:0000256" key="5">
    <source>
        <dbReference type="ARBA" id="ARBA00022840"/>
    </source>
</evidence>
<reference evidence="8" key="4">
    <citation type="submission" date="2022-11" db="EMBL/GenBank/DDBJ databases">
        <title>Genomic repertoires linked with pathogenic potency of arthritogenic Prevotella copri isolated from the gut of rheumatoid arthritis patients.</title>
        <authorList>
            <person name="Nii T."/>
            <person name="Maeda Y."/>
            <person name="Motooka D."/>
            <person name="Naito M."/>
            <person name="Matsumoto Y."/>
            <person name="Ogawa T."/>
            <person name="Oguro-Igashira E."/>
            <person name="Kishikawa T."/>
            <person name="Yamashita M."/>
            <person name="Koizumi S."/>
            <person name="Kurakawa T."/>
            <person name="Okumura R."/>
            <person name="Kayama H."/>
            <person name="Murakami M."/>
            <person name="Sakaguchi T."/>
            <person name="Das B."/>
            <person name="Nakamura S."/>
            <person name="Okada Y."/>
            <person name="Kumanogoh A."/>
            <person name="Takeda K."/>
        </authorList>
    </citation>
    <scope>NUCLEOTIDE SEQUENCE</scope>
    <source>
        <strain evidence="8">F3-75</strain>
    </source>
</reference>
<evidence type="ECO:0000313" key="14">
    <source>
        <dbReference type="Proteomes" id="UP000477980"/>
    </source>
</evidence>
<evidence type="ECO:0000256" key="3">
    <source>
        <dbReference type="ARBA" id="ARBA00022598"/>
    </source>
</evidence>
<keyword evidence="2 6" id="KW-0554">One-carbon metabolism</keyword>
<keyword evidence="3 6" id="KW-0436">Ligase</keyword>
<dbReference type="PROSITE" id="PS00722">
    <property type="entry name" value="FTHFS_2"/>
    <property type="match status" value="1"/>
</dbReference>
<comment type="caution">
    <text evidence="10">The sequence shown here is derived from an EMBL/GenBank/DDBJ whole genome shotgun (WGS) entry which is preliminary data.</text>
</comment>
<keyword evidence="5 6" id="KW-0067">ATP-binding</keyword>
<evidence type="ECO:0000256" key="6">
    <source>
        <dbReference type="HAMAP-Rule" id="MF_01543"/>
    </source>
</evidence>
<accession>A0A229I9W3</accession>
<comment type="catalytic activity">
    <reaction evidence="6">
        <text>(6S)-5,6,7,8-tetrahydrofolate + formate + ATP = (6R)-10-formyltetrahydrofolate + ADP + phosphate</text>
        <dbReference type="Rhea" id="RHEA:20221"/>
        <dbReference type="ChEBI" id="CHEBI:15740"/>
        <dbReference type="ChEBI" id="CHEBI:30616"/>
        <dbReference type="ChEBI" id="CHEBI:43474"/>
        <dbReference type="ChEBI" id="CHEBI:57453"/>
        <dbReference type="ChEBI" id="CHEBI:195366"/>
        <dbReference type="ChEBI" id="CHEBI:456216"/>
        <dbReference type="EC" id="6.3.4.3"/>
    </reaction>
</comment>
<dbReference type="EMBL" id="VZCW01000216">
    <property type="protein sequence ID" value="MQN12842.1"/>
    <property type="molecule type" value="Genomic_DNA"/>
</dbReference>
<dbReference type="GO" id="GO:0004329">
    <property type="term" value="F:formate-tetrahydrofolate ligase activity"/>
    <property type="evidence" value="ECO:0007669"/>
    <property type="project" value="UniProtKB-UniRule"/>
</dbReference>
<organism evidence="10 14">
    <name type="scientific">Segatella copri</name>
    <dbReference type="NCBI Taxonomy" id="165179"/>
    <lineage>
        <taxon>Bacteria</taxon>
        <taxon>Pseudomonadati</taxon>
        <taxon>Bacteroidota</taxon>
        <taxon>Bacteroidia</taxon>
        <taxon>Bacteroidales</taxon>
        <taxon>Prevotellaceae</taxon>
        <taxon>Segatella</taxon>
    </lineage>
</organism>
<dbReference type="Proteomes" id="UP000215155">
    <property type="component" value="Unassembled WGS sequence"/>
</dbReference>
<reference evidence="7" key="3">
    <citation type="submission" date="2022-07" db="EMBL/GenBank/DDBJ databases">
        <title>Prevotella copri.</title>
        <authorList>
            <person name="Yang C."/>
        </authorList>
    </citation>
    <scope>NUCLEOTIDE SEQUENCE</scope>
    <source>
        <strain evidence="7">HF2107</strain>
    </source>
</reference>
<reference evidence="13 14" key="2">
    <citation type="submission" date="2019-09" db="EMBL/GenBank/DDBJ databases">
        <title>Distinct polysaccharide growth profiles of human intestinal Prevotella copri isolates.</title>
        <authorList>
            <person name="Fehlner-Peach H."/>
            <person name="Magnabosco C."/>
            <person name="Raghavan V."/>
            <person name="Scher J.U."/>
            <person name="Tett A."/>
            <person name="Cox L.M."/>
            <person name="Gottsegen C."/>
            <person name="Watters A."/>
            <person name="Wiltshire- Gordon J.D."/>
            <person name="Segata N."/>
            <person name="Bonneau R."/>
            <person name="Littman D.R."/>
        </authorList>
    </citation>
    <scope>NUCLEOTIDE SEQUENCE [LARGE SCALE GENOMIC DNA]</scope>
    <source>
        <strain evidence="10">IAA917</strain>
        <strain evidence="14">iAA917</strain>
        <strain evidence="13">iAQ1179</strain>
        <strain evidence="9">IAQ1179</strain>
    </source>
</reference>
<dbReference type="EMBL" id="JAPDVK010000001">
    <property type="protein sequence ID" value="MCW4127009.1"/>
    <property type="molecule type" value="Genomic_DNA"/>
</dbReference>